<protein>
    <recommendedName>
        <fullName evidence="4">Integral membrane protein</fullName>
    </recommendedName>
</protein>
<keyword evidence="3" id="KW-1185">Reference proteome</keyword>
<reference evidence="2 3" key="1">
    <citation type="submission" date="2024-10" db="EMBL/GenBank/DDBJ databases">
        <title>The Natural Products Discovery Center: Release of the First 8490 Sequenced Strains for Exploring Actinobacteria Biosynthetic Diversity.</title>
        <authorList>
            <person name="Kalkreuter E."/>
            <person name="Kautsar S.A."/>
            <person name="Yang D."/>
            <person name="Bader C.D."/>
            <person name="Teijaro C.N."/>
            <person name="Fluegel L."/>
            <person name="Davis C.M."/>
            <person name="Simpson J.R."/>
            <person name="Lauterbach L."/>
            <person name="Steele A.D."/>
            <person name="Gui C."/>
            <person name="Meng S."/>
            <person name="Li G."/>
            <person name="Viehrig K."/>
            <person name="Ye F."/>
            <person name="Su P."/>
            <person name="Kiefer A.F."/>
            <person name="Nichols A."/>
            <person name="Cepeda A.J."/>
            <person name="Yan W."/>
            <person name="Fan B."/>
            <person name="Jiang Y."/>
            <person name="Adhikari A."/>
            <person name="Zheng C.-J."/>
            <person name="Schuster L."/>
            <person name="Cowan T.M."/>
            <person name="Smanski M.J."/>
            <person name="Chevrette M.G."/>
            <person name="De Carvalho L.P.S."/>
            <person name="Shen B."/>
        </authorList>
    </citation>
    <scope>NUCLEOTIDE SEQUENCE [LARGE SCALE GENOMIC DNA]</scope>
    <source>
        <strain evidence="2 3">NPDC049639</strain>
    </source>
</reference>
<sequence length="117" mass="12181">MELRGRVASSLYVVAVVALTVAAFGSRDADGGPAEVVLLVITLPALIPGLLVLYPAAATAWHLTNADDGGPMWPVTLTYVVVFTAIAVLDVVLARAALRHLATRRARRGSRPGQPAG</sequence>
<keyword evidence="1" id="KW-0812">Transmembrane</keyword>
<feature type="transmembrane region" description="Helical" evidence="1">
    <location>
        <begin position="77"/>
        <end position="98"/>
    </location>
</feature>
<gene>
    <name evidence="2" type="ORF">ACIB24_07775</name>
</gene>
<name>A0ABW8AKQ9_9ACTN</name>
<dbReference type="EMBL" id="JBITLV010000002">
    <property type="protein sequence ID" value="MFI7586959.1"/>
    <property type="molecule type" value="Genomic_DNA"/>
</dbReference>
<feature type="transmembrane region" description="Helical" evidence="1">
    <location>
        <begin position="6"/>
        <end position="24"/>
    </location>
</feature>
<evidence type="ECO:0000256" key="1">
    <source>
        <dbReference type="SAM" id="Phobius"/>
    </source>
</evidence>
<dbReference type="RefSeq" id="WP_398277678.1">
    <property type="nucleotide sequence ID" value="NZ_JBITLV010000002.1"/>
</dbReference>
<organism evidence="2 3">
    <name type="scientific">Spongisporangium articulatum</name>
    <dbReference type="NCBI Taxonomy" id="3362603"/>
    <lineage>
        <taxon>Bacteria</taxon>
        <taxon>Bacillati</taxon>
        <taxon>Actinomycetota</taxon>
        <taxon>Actinomycetes</taxon>
        <taxon>Kineosporiales</taxon>
        <taxon>Kineosporiaceae</taxon>
        <taxon>Spongisporangium</taxon>
    </lineage>
</organism>
<evidence type="ECO:0008006" key="4">
    <source>
        <dbReference type="Google" id="ProtNLM"/>
    </source>
</evidence>
<keyword evidence="1" id="KW-1133">Transmembrane helix</keyword>
<comment type="caution">
    <text evidence="2">The sequence shown here is derived from an EMBL/GenBank/DDBJ whole genome shotgun (WGS) entry which is preliminary data.</text>
</comment>
<evidence type="ECO:0000313" key="2">
    <source>
        <dbReference type="EMBL" id="MFI7586959.1"/>
    </source>
</evidence>
<evidence type="ECO:0000313" key="3">
    <source>
        <dbReference type="Proteomes" id="UP001612915"/>
    </source>
</evidence>
<proteinExistence type="predicted"/>
<feature type="transmembrane region" description="Helical" evidence="1">
    <location>
        <begin position="36"/>
        <end position="57"/>
    </location>
</feature>
<dbReference type="Proteomes" id="UP001612915">
    <property type="component" value="Unassembled WGS sequence"/>
</dbReference>
<accession>A0ABW8AKQ9</accession>
<keyword evidence="1" id="KW-0472">Membrane</keyword>